<accession>A0A1N6CM85</accession>
<keyword evidence="1" id="KW-0378">Hydrolase</keyword>
<evidence type="ECO:0000313" key="5">
    <source>
        <dbReference type="Proteomes" id="UP000185192"/>
    </source>
</evidence>
<proteinExistence type="predicted"/>
<dbReference type="SUPFAM" id="SSF50993">
    <property type="entry name" value="Peptidase/esterase 'gauge' domain"/>
    <property type="match status" value="1"/>
</dbReference>
<dbReference type="InterPro" id="IPR001375">
    <property type="entry name" value="Peptidase_S9_cat"/>
</dbReference>
<evidence type="ECO:0000256" key="1">
    <source>
        <dbReference type="ARBA" id="ARBA00022801"/>
    </source>
</evidence>
<keyword evidence="4" id="KW-0645">Protease</keyword>
<feature type="domain" description="Peptidase S9 prolyl oligopeptidase catalytic" evidence="3">
    <location>
        <begin position="447"/>
        <end position="654"/>
    </location>
</feature>
<dbReference type="PANTHER" id="PTHR42776">
    <property type="entry name" value="SERINE PEPTIDASE S9 FAMILY MEMBER"/>
    <property type="match status" value="1"/>
</dbReference>
<name>A0A1N6CM85_9SPHN</name>
<reference evidence="5" key="1">
    <citation type="submission" date="2016-11" db="EMBL/GenBank/DDBJ databases">
        <authorList>
            <person name="Varghese N."/>
            <person name="Submissions S."/>
        </authorList>
    </citation>
    <scope>NUCLEOTIDE SEQUENCE [LARGE SCALE GENOMIC DNA]</scope>
    <source>
        <strain evidence="5">DSM 22363</strain>
    </source>
</reference>
<dbReference type="Pfam" id="PF00326">
    <property type="entry name" value="Peptidase_S9"/>
    <property type="match status" value="1"/>
</dbReference>
<evidence type="ECO:0000256" key="2">
    <source>
        <dbReference type="SAM" id="SignalP"/>
    </source>
</evidence>
<dbReference type="InterPro" id="IPR011042">
    <property type="entry name" value="6-blade_b-propeller_TolB-like"/>
</dbReference>
<organism evidence="4 5">
    <name type="scientific">Parasphingorhabdus marina DSM 22363</name>
    <dbReference type="NCBI Taxonomy" id="1123272"/>
    <lineage>
        <taxon>Bacteria</taxon>
        <taxon>Pseudomonadati</taxon>
        <taxon>Pseudomonadota</taxon>
        <taxon>Alphaproteobacteria</taxon>
        <taxon>Sphingomonadales</taxon>
        <taxon>Sphingomonadaceae</taxon>
        <taxon>Parasphingorhabdus</taxon>
    </lineage>
</organism>
<protein>
    <submittedName>
        <fullName evidence="4">Dipeptidyl aminopeptidase/acylaminoacyl peptidase</fullName>
    </submittedName>
</protein>
<dbReference type="SUPFAM" id="SSF53474">
    <property type="entry name" value="alpha/beta-Hydrolases"/>
    <property type="match status" value="1"/>
</dbReference>
<dbReference type="RefSeq" id="WP_074203160.1">
    <property type="nucleotide sequence ID" value="NZ_FSQW01000001.1"/>
</dbReference>
<dbReference type="GO" id="GO:0004177">
    <property type="term" value="F:aminopeptidase activity"/>
    <property type="evidence" value="ECO:0007669"/>
    <property type="project" value="UniProtKB-KW"/>
</dbReference>
<dbReference type="Gene3D" id="2.120.10.30">
    <property type="entry name" value="TolB, C-terminal domain"/>
    <property type="match status" value="1"/>
</dbReference>
<dbReference type="GO" id="GO:0004252">
    <property type="term" value="F:serine-type endopeptidase activity"/>
    <property type="evidence" value="ECO:0007669"/>
    <property type="project" value="TreeGrafter"/>
</dbReference>
<sequence length="658" mass="74476">MRILFWSLTILLTFLLSAPALSSAVQAQNQGDTLPPKGARLPAHIVETSIFANPGHFGSPRLSPDGDQVLFRQQLKGKTYLTATVLYKNDTKRIAIPENVDLRWYRWAGDGKILFSVSAVAATRFGERRHTGLYVHNIGTGETMALGRKVQGFDGDNVLFVDPAGTYLLLSMQRSVYDYPGVYRVTLSNNEISEVVPRQKRIWTWIADSEGVVRMGLSYINSTLKIYYRRSSSDKFKQIGKIGKKDDPNEALLDISHIVSGADQGFVLSNKQTGRFALYKFNYLTREVGDMVYGHDQNDITGFDLNPEGTALEAVYFTDSRDRKHWFDASFAAHQKKLNKALPGQEAWIVSKSRDGSRMIVFSTSSTDPGSYYLYEPEKKKLAWFASKNAKLDIEKLSTTEYVSYTARDGLKIHGYLTLPKHREPENLPLIILPHGGPFWVRDTLDYDNEVQFLANRGYAVLQPNFRGSDSYGEEFHKKGTGQIGRAMQDDLDDGMDWLVERGIVDPQKVCIVGASYGGYAALWGATRNPERYRCAASFAGVTDWRKQLSYDRRFLSSRYEREWKEEIRGEEDFDLDTVSPARMAEKLSRPVMLAHGKKDSIVPFSQFKIYRSALKKAGKPVKLVVYEDEGHGFSDPENEKNWLDSLESFLTEHNPAD</sequence>
<dbReference type="OrthoDB" id="128799at2"/>
<evidence type="ECO:0000259" key="3">
    <source>
        <dbReference type="Pfam" id="PF00326"/>
    </source>
</evidence>
<keyword evidence="4" id="KW-0031">Aminopeptidase</keyword>
<feature type="signal peptide" evidence="2">
    <location>
        <begin position="1"/>
        <end position="27"/>
    </location>
</feature>
<dbReference type="AlphaFoldDB" id="A0A1N6CM85"/>
<evidence type="ECO:0000313" key="4">
    <source>
        <dbReference type="EMBL" id="SIN59494.1"/>
    </source>
</evidence>
<dbReference type="Gene3D" id="3.40.50.1820">
    <property type="entry name" value="alpha/beta hydrolase"/>
    <property type="match status" value="1"/>
</dbReference>
<keyword evidence="2" id="KW-0732">Signal</keyword>
<dbReference type="InterPro" id="IPR029058">
    <property type="entry name" value="AB_hydrolase_fold"/>
</dbReference>
<dbReference type="PANTHER" id="PTHR42776:SF27">
    <property type="entry name" value="DIPEPTIDYL PEPTIDASE FAMILY MEMBER 6"/>
    <property type="match status" value="1"/>
</dbReference>
<dbReference type="Proteomes" id="UP000185192">
    <property type="component" value="Unassembled WGS sequence"/>
</dbReference>
<dbReference type="EMBL" id="FSQW01000001">
    <property type="protein sequence ID" value="SIN59494.1"/>
    <property type="molecule type" value="Genomic_DNA"/>
</dbReference>
<gene>
    <name evidence="4" type="ORF">SAMN02745824_0022</name>
</gene>
<dbReference type="GO" id="GO:0006508">
    <property type="term" value="P:proteolysis"/>
    <property type="evidence" value="ECO:0007669"/>
    <property type="project" value="InterPro"/>
</dbReference>
<feature type="chain" id="PRO_5013223957" evidence="2">
    <location>
        <begin position="28"/>
        <end position="658"/>
    </location>
</feature>
<keyword evidence="5" id="KW-1185">Reference proteome</keyword>